<sequence length="305" mass="33753">MEDLAMEELVAFVEQNAVVDARESLFPSISDPHLFVCIVTQGLTVLTALLTLPPFRFLAISVNTCGVFYIVAVCRVFLLDCSSGFSGNLLPWNAFIKDVDYFGISPLPSMLKWFPLPTVSHGGWSEEERNATYLVTVAAVVTCGLANRLIAGSLIGSAGKLPIQYMQAIFAGTLQVCRFNLANNNQGLFRCKLPYKNSWIVSTTIQLCKALQNPWRWSTLLETTVLDCGEEDLVPSTPDLYNLADFVGKSLTAIYVLQSIKKDTWGFIARLLFYLLSTACLHGPKWLKGEIPVAVLTAYVYAWTD</sequence>
<feature type="transmembrane region" description="Helical" evidence="7">
    <location>
        <begin position="57"/>
        <end position="78"/>
    </location>
</feature>
<comment type="subcellular location">
    <subcellularLocation>
        <location evidence="1">Membrane</location>
        <topology evidence="1">Multi-pass membrane protein</topology>
    </subcellularLocation>
</comment>
<keyword evidence="5 7" id="KW-1133">Transmembrane helix</keyword>
<evidence type="ECO:0000313" key="9">
    <source>
        <dbReference type="Proteomes" id="UP001396334"/>
    </source>
</evidence>
<keyword evidence="3" id="KW-0813">Transport</keyword>
<dbReference type="Proteomes" id="UP001396334">
    <property type="component" value="Unassembled WGS sequence"/>
</dbReference>
<feature type="transmembrane region" description="Helical" evidence="7">
    <location>
        <begin position="32"/>
        <end position="50"/>
    </location>
</feature>
<evidence type="ECO:0000256" key="7">
    <source>
        <dbReference type="SAM" id="Phobius"/>
    </source>
</evidence>
<dbReference type="EMBL" id="JBBPBN010001677">
    <property type="protein sequence ID" value="KAK8477786.1"/>
    <property type="molecule type" value="Genomic_DNA"/>
</dbReference>
<comment type="similarity">
    <text evidence="2">Belongs to the SLC29A/ENT transporter (TC 2.A.57) family.</text>
</comment>
<dbReference type="PANTHER" id="PTHR10332">
    <property type="entry name" value="EQUILIBRATIVE NUCLEOSIDE TRANSPORTER"/>
    <property type="match status" value="1"/>
</dbReference>
<evidence type="ECO:0000256" key="4">
    <source>
        <dbReference type="ARBA" id="ARBA00022692"/>
    </source>
</evidence>
<keyword evidence="6 7" id="KW-0472">Membrane</keyword>
<organism evidence="8 9">
    <name type="scientific">Hibiscus sabdariffa</name>
    <name type="common">roselle</name>
    <dbReference type="NCBI Taxonomy" id="183260"/>
    <lineage>
        <taxon>Eukaryota</taxon>
        <taxon>Viridiplantae</taxon>
        <taxon>Streptophyta</taxon>
        <taxon>Embryophyta</taxon>
        <taxon>Tracheophyta</taxon>
        <taxon>Spermatophyta</taxon>
        <taxon>Magnoliopsida</taxon>
        <taxon>eudicotyledons</taxon>
        <taxon>Gunneridae</taxon>
        <taxon>Pentapetalae</taxon>
        <taxon>rosids</taxon>
        <taxon>malvids</taxon>
        <taxon>Malvales</taxon>
        <taxon>Malvaceae</taxon>
        <taxon>Malvoideae</taxon>
        <taxon>Hibiscus</taxon>
    </lineage>
</organism>
<gene>
    <name evidence="8" type="ORF">V6N11_060058</name>
</gene>
<dbReference type="InterPro" id="IPR002259">
    <property type="entry name" value="Eqnu_transpt"/>
</dbReference>
<evidence type="ECO:0000256" key="2">
    <source>
        <dbReference type="ARBA" id="ARBA00007965"/>
    </source>
</evidence>
<evidence type="ECO:0000256" key="6">
    <source>
        <dbReference type="ARBA" id="ARBA00023136"/>
    </source>
</evidence>
<dbReference type="PANTHER" id="PTHR10332:SF77">
    <property type="entry name" value="EQUILIBRATIVE NUCLEOTIDE TRANSPORTER 8"/>
    <property type="match status" value="1"/>
</dbReference>
<protein>
    <submittedName>
        <fullName evidence="8">Uncharacterized protein</fullName>
    </submittedName>
</protein>
<evidence type="ECO:0000256" key="3">
    <source>
        <dbReference type="ARBA" id="ARBA00022448"/>
    </source>
</evidence>
<accession>A0ABR1ZBZ5</accession>
<name>A0ABR1ZBZ5_9ROSI</name>
<proteinExistence type="inferred from homology"/>
<evidence type="ECO:0000256" key="5">
    <source>
        <dbReference type="ARBA" id="ARBA00022989"/>
    </source>
</evidence>
<keyword evidence="9" id="KW-1185">Reference proteome</keyword>
<keyword evidence="4 7" id="KW-0812">Transmembrane</keyword>
<evidence type="ECO:0000256" key="1">
    <source>
        <dbReference type="ARBA" id="ARBA00004141"/>
    </source>
</evidence>
<reference evidence="8 9" key="1">
    <citation type="journal article" date="2024" name="G3 (Bethesda)">
        <title>Genome assembly of Hibiscus sabdariffa L. provides insights into metabolisms of medicinal natural products.</title>
        <authorList>
            <person name="Kim T."/>
        </authorList>
    </citation>
    <scope>NUCLEOTIDE SEQUENCE [LARGE SCALE GENOMIC DNA]</scope>
    <source>
        <strain evidence="8">TK-2024</strain>
        <tissue evidence="8">Old leaves</tissue>
    </source>
</reference>
<evidence type="ECO:0000313" key="8">
    <source>
        <dbReference type="EMBL" id="KAK8477786.1"/>
    </source>
</evidence>
<comment type="caution">
    <text evidence="8">The sequence shown here is derived from an EMBL/GenBank/DDBJ whole genome shotgun (WGS) entry which is preliminary data.</text>
</comment>